<protein>
    <submittedName>
        <fullName evidence="2">RNA methyltransferase</fullName>
    </submittedName>
</protein>
<dbReference type="AlphaFoldDB" id="A0A0B2ABQ9"/>
<dbReference type="OrthoDB" id="214902at2"/>
<name>A0A0B2ABQ9_9MICC</name>
<dbReference type="STRING" id="1338436.LK10_17800"/>
<proteinExistence type="predicted"/>
<gene>
    <name evidence="2" type="ORF">LK10_17800</name>
</gene>
<reference evidence="2 3" key="1">
    <citation type="submission" date="2014-09" db="EMBL/GenBank/DDBJ databases">
        <title>Genome sequence of Sinomonas sp. MUSC 117.</title>
        <authorList>
            <person name="Lee L.-H."/>
        </authorList>
    </citation>
    <scope>NUCLEOTIDE SEQUENCE [LARGE SCALE GENOMIC DNA]</scope>
    <source>
        <strain evidence="2 3">MUSC 117</strain>
    </source>
</reference>
<evidence type="ECO:0000259" key="1">
    <source>
        <dbReference type="Pfam" id="PF04993"/>
    </source>
</evidence>
<dbReference type="GO" id="GO:0032259">
    <property type="term" value="P:methylation"/>
    <property type="evidence" value="ECO:0007669"/>
    <property type="project" value="UniProtKB-KW"/>
</dbReference>
<dbReference type="RefSeq" id="WP_043126621.1">
    <property type="nucleotide sequence ID" value="NZ_JTDL01000145.1"/>
</dbReference>
<accession>A0A0B2ABQ9</accession>
<dbReference type="GO" id="GO:0008168">
    <property type="term" value="F:methyltransferase activity"/>
    <property type="evidence" value="ECO:0007669"/>
    <property type="project" value="UniProtKB-KW"/>
</dbReference>
<comment type="caution">
    <text evidence="2">The sequence shown here is derived from an EMBL/GenBank/DDBJ whole genome shotgun (WGS) entry which is preliminary data.</text>
</comment>
<dbReference type="Pfam" id="PF04993">
    <property type="entry name" value="TfoX_N"/>
    <property type="match status" value="1"/>
</dbReference>
<dbReference type="InterPro" id="IPR007076">
    <property type="entry name" value="TfoX_N"/>
</dbReference>
<keyword evidence="3" id="KW-1185">Reference proteome</keyword>
<evidence type="ECO:0000313" key="2">
    <source>
        <dbReference type="EMBL" id="KHL01015.1"/>
    </source>
</evidence>
<organism evidence="2 3">
    <name type="scientific">Sinomonas humi</name>
    <dbReference type="NCBI Taxonomy" id="1338436"/>
    <lineage>
        <taxon>Bacteria</taxon>
        <taxon>Bacillati</taxon>
        <taxon>Actinomycetota</taxon>
        <taxon>Actinomycetes</taxon>
        <taxon>Micrococcales</taxon>
        <taxon>Micrococcaceae</taxon>
        <taxon>Sinomonas</taxon>
    </lineage>
</organism>
<keyword evidence="2" id="KW-0489">Methyltransferase</keyword>
<dbReference type="SUPFAM" id="SSF159894">
    <property type="entry name" value="YgaC/TfoX-N like"/>
    <property type="match status" value="1"/>
</dbReference>
<feature type="domain" description="TfoX N-terminal" evidence="1">
    <location>
        <begin position="20"/>
        <end position="107"/>
    </location>
</feature>
<dbReference type="Gene3D" id="3.30.1460.30">
    <property type="entry name" value="YgaC/TfoX-N like chaperone"/>
    <property type="match status" value="1"/>
</dbReference>
<dbReference type="Proteomes" id="UP000030982">
    <property type="component" value="Unassembled WGS sequence"/>
</dbReference>
<dbReference type="EMBL" id="JTDL01000145">
    <property type="protein sequence ID" value="KHL01015.1"/>
    <property type="molecule type" value="Genomic_DNA"/>
</dbReference>
<sequence length="115" mass="12136">MAFDEELAGRIRSVLAGQVLAGTAGFTEKKMFGGLAFLIGGNMAVSASGQGGMLLRADPEASDELCSHPGVELAVMRGRPMDGWLRVSPEAVASDDDLRRWVQVGVEYASSLPPK</sequence>
<evidence type="ECO:0000313" key="3">
    <source>
        <dbReference type="Proteomes" id="UP000030982"/>
    </source>
</evidence>
<keyword evidence="2" id="KW-0808">Transferase</keyword>